<evidence type="ECO:0000313" key="1">
    <source>
        <dbReference type="EMBL" id="SFL08288.1"/>
    </source>
</evidence>
<reference evidence="2" key="1">
    <citation type="submission" date="2016-10" db="EMBL/GenBank/DDBJ databases">
        <authorList>
            <person name="Varghese N."/>
            <person name="Submissions S."/>
        </authorList>
    </citation>
    <scope>NUCLEOTIDE SEQUENCE [LARGE SCALE GENOMIC DNA]</scope>
    <source>
        <strain evidence="2">CGMCC 4.2126</strain>
    </source>
</reference>
<dbReference type="RefSeq" id="WP_093891988.1">
    <property type="nucleotide sequence ID" value="NZ_FOQY01000052.1"/>
</dbReference>
<dbReference type="GeneID" id="96303480"/>
<evidence type="ECO:0000313" key="2">
    <source>
        <dbReference type="Proteomes" id="UP000199111"/>
    </source>
</evidence>
<proteinExistence type="predicted"/>
<dbReference type="InterPro" id="IPR015943">
    <property type="entry name" value="WD40/YVTN_repeat-like_dom_sf"/>
</dbReference>
<name>A0A1I4ERF1_9ACTN</name>
<accession>A0A1I4ERF1</accession>
<evidence type="ECO:0008006" key="3">
    <source>
        <dbReference type="Google" id="ProtNLM"/>
    </source>
</evidence>
<dbReference type="AlphaFoldDB" id="A0A1I4ERF1"/>
<dbReference type="SUPFAM" id="SSF50978">
    <property type="entry name" value="WD40 repeat-like"/>
    <property type="match status" value="1"/>
</dbReference>
<dbReference type="EMBL" id="FOQY01000052">
    <property type="protein sequence ID" value="SFL08288.1"/>
    <property type="molecule type" value="Genomic_DNA"/>
</dbReference>
<keyword evidence="2" id="KW-1185">Reference proteome</keyword>
<dbReference type="InterPro" id="IPR036322">
    <property type="entry name" value="WD40_repeat_dom_sf"/>
</dbReference>
<gene>
    <name evidence="1" type="ORF">SAMN05216275_15233</name>
</gene>
<dbReference type="Gene3D" id="2.130.10.10">
    <property type="entry name" value="YVTN repeat-like/Quinoprotein amine dehydrogenase"/>
    <property type="match status" value="1"/>
</dbReference>
<sequence>MITATLRGHDDINWSAAFSPAGRTLASTSDMVGLVWDVAAARKSQQTIFLPVGPGDPGKF</sequence>
<dbReference type="Proteomes" id="UP000199111">
    <property type="component" value="Unassembled WGS sequence"/>
</dbReference>
<protein>
    <recommendedName>
        <fullName evidence="3">WD domain-containing protein, G-beta repeat-containing protein</fullName>
    </recommendedName>
</protein>
<organism evidence="1 2">
    <name type="scientific">Streptosporangium canum</name>
    <dbReference type="NCBI Taxonomy" id="324952"/>
    <lineage>
        <taxon>Bacteria</taxon>
        <taxon>Bacillati</taxon>
        <taxon>Actinomycetota</taxon>
        <taxon>Actinomycetes</taxon>
        <taxon>Streptosporangiales</taxon>
        <taxon>Streptosporangiaceae</taxon>
        <taxon>Streptosporangium</taxon>
    </lineage>
</organism>